<dbReference type="PANTHER" id="PTHR48014">
    <property type="entry name" value="SERINE/THREONINE-PROTEIN KINASE FRAY2"/>
    <property type="match status" value="1"/>
</dbReference>
<reference evidence="7" key="1">
    <citation type="submission" date="2021-10" db="EMBL/GenBank/DDBJ databases">
        <title>De novo Genome Assembly of Clathrus columnatus (Basidiomycota, Fungi) Using Illumina and Nanopore Sequence Data.</title>
        <authorList>
            <person name="Ogiso-Tanaka E."/>
            <person name="Itagaki H."/>
            <person name="Hosoya T."/>
            <person name="Hosaka K."/>
        </authorList>
    </citation>
    <scope>NUCLEOTIDE SEQUENCE</scope>
    <source>
        <strain evidence="7">MO-923</strain>
    </source>
</reference>
<keyword evidence="3 4" id="KW-0067">ATP-binding</keyword>
<organism evidence="7 8">
    <name type="scientific">Clathrus columnatus</name>
    <dbReference type="NCBI Taxonomy" id="1419009"/>
    <lineage>
        <taxon>Eukaryota</taxon>
        <taxon>Fungi</taxon>
        <taxon>Dikarya</taxon>
        <taxon>Basidiomycota</taxon>
        <taxon>Agaricomycotina</taxon>
        <taxon>Agaricomycetes</taxon>
        <taxon>Phallomycetidae</taxon>
        <taxon>Phallales</taxon>
        <taxon>Clathraceae</taxon>
        <taxon>Clathrus</taxon>
    </lineage>
</organism>
<evidence type="ECO:0000313" key="7">
    <source>
        <dbReference type="EMBL" id="GJJ09509.1"/>
    </source>
</evidence>
<dbReference type="InterPro" id="IPR047173">
    <property type="entry name" value="STRAD_A/B-like"/>
</dbReference>
<dbReference type="PROSITE" id="PS50011">
    <property type="entry name" value="PROTEIN_KINASE_DOM"/>
    <property type="match status" value="1"/>
</dbReference>
<accession>A0AAV5A4F1</accession>
<dbReference type="PROSITE" id="PS00108">
    <property type="entry name" value="PROTEIN_KINASE_ST"/>
    <property type="match status" value="1"/>
</dbReference>
<keyword evidence="5" id="KW-0418">Kinase</keyword>
<comment type="similarity">
    <text evidence="1">Belongs to the protein kinase superfamily. STE Ser/Thr protein kinase family. STE20 subfamily.</text>
</comment>
<dbReference type="SUPFAM" id="SSF56112">
    <property type="entry name" value="Protein kinase-like (PK-like)"/>
    <property type="match status" value="1"/>
</dbReference>
<dbReference type="GO" id="GO:0005524">
    <property type="term" value="F:ATP binding"/>
    <property type="evidence" value="ECO:0007669"/>
    <property type="project" value="UniProtKB-UniRule"/>
</dbReference>
<keyword evidence="5" id="KW-0808">Transferase</keyword>
<protein>
    <recommendedName>
        <fullName evidence="6">Protein kinase domain-containing protein</fullName>
    </recommendedName>
</protein>
<dbReference type="InterPro" id="IPR008271">
    <property type="entry name" value="Ser/Thr_kinase_AS"/>
</dbReference>
<dbReference type="InterPro" id="IPR011009">
    <property type="entry name" value="Kinase-like_dom_sf"/>
</dbReference>
<evidence type="ECO:0000256" key="5">
    <source>
        <dbReference type="RuleBase" id="RU000304"/>
    </source>
</evidence>
<dbReference type="GO" id="GO:0004674">
    <property type="term" value="F:protein serine/threonine kinase activity"/>
    <property type="evidence" value="ECO:0007669"/>
    <property type="project" value="UniProtKB-KW"/>
</dbReference>
<feature type="binding site" evidence="4">
    <location>
        <position position="58"/>
    </location>
    <ligand>
        <name>ATP</name>
        <dbReference type="ChEBI" id="CHEBI:30616"/>
    </ligand>
</feature>
<dbReference type="PANTHER" id="PTHR48014:SF21">
    <property type="entry name" value="SERINE_THREONINE-PROTEIN KINASE FRAY2"/>
    <property type="match status" value="1"/>
</dbReference>
<dbReference type="GO" id="GO:0043539">
    <property type="term" value="F:protein serine/threonine kinase activator activity"/>
    <property type="evidence" value="ECO:0007669"/>
    <property type="project" value="InterPro"/>
</dbReference>
<dbReference type="AlphaFoldDB" id="A0AAV5A4F1"/>
<keyword evidence="8" id="KW-1185">Reference proteome</keyword>
<dbReference type="SMART" id="SM00220">
    <property type="entry name" value="S_TKc"/>
    <property type="match status" value="1"/>
</dbReference>
<evidence type="ECO:0000259" key="6">
    <source>
        <dbReference type="PROSITE" id="PS50011"/>
    </source>
</evidence>
<evidence type="ECO:0000256" key="2">
    <source>
        <dbReference type="ARBA" id="ARBA00022741"/>
    </source>
</evidence>
<dbReference type="EMBL" id="BPWL01000004">
    <property type="protein sequence ID" value="GJJ09509.1"/>
    <property type="molecule type" value="Genomic_DNA"/>
</dbReference>
<sequence>MNMLSTNFIGAVKDKWQLYSDNSTDYTLGRPIGFGASSVVYEATFHPNRSQSIPCALKVLDLESLPIYSLGLLRRETQLMSLSKHPNVLRVRGTWIDGHKLYIALRLMRSGSIADIIHHACPNGIEEEEVIKCILKQALEGLNYLHINGFIHRDIKAANLLVDDDGTVLLGDLGVAVALHDDDNTPRRSSIVTSSSYETSPIRPVVVPQERTLGKRKSFVGTPCWMAPEVVSQRNYDTKADIWSLGITALELAQGKPPNFKDPPNKVLLKIVYDKAPSLNRLNGRFKYSKAFQDMIHSCLSKDPNTRPTAEELLKFPFFRNVKKKNFLVSTLLRGLPPLIDRQEKRNVPLSIATSPFCSWDFSLTGPSTSKVQIPQPSSFGDVSELFKADGLHLNGTSQTSSYEASLRESLRSCYRIESPLLFEYACESPSYPSCYPSTPKVSHTAINFWSKLKGFGSINSPEIVKSF</sequence>
<keyword evidence="2 4" id="KW-0547">Nucleotide-binding</keyword>
<keyword evidence="5" id="KW-0723">Serine/threonine-protein kinase</keyword>
<dbReference type="InterPro" id="IPR017441">
    <property type="entry name" value="Protein_kinase_ATP_BS"/>
</dbReference>
<proteinExistence type="inferred from homology"/>
<comment type="caution">
    <text evidence="7">The sequence shown here is derived from an EMBL/GenBank/DDBJ whole genome shotgun (WGS) entry which is preliminary data.</text>
</comment>
<evidence type="ECO:0000313" key="8">
    <source>
        <dbReference type="Proteomes" id="UP001050691"/>
    </source>
</evidence>
<evidence type="ECO:0000256" key="3">
    <source>
        <dbReference type="ARBA" id="ARBA00022840"/>
    </source>
</evidence>
<evidence type="ECO:0000256" key="4">
    <source>
        <dbReference type="PROSITE-ProRule" id="PRU10141"/>
    </source>
</evidence>
<name>A0AAV5A4F1_9AGAM</name>
<dbReference type="PROSITE" id="PS00107">
    <property type="entry name" value="PROTEIN_KINASE_ATP"/>
    <property type="match status" value="1"/>
</dbReference>
<evidence type="ECO:0000256" key="1">
    <source>
        <dbReference type="ARBA" id="ARBA00008874"/>
    </source>
</evidence>
<gene>
    <name evidence="7" type="ORF">Clacol_003732</name>
</gene>
<dbReference type="Proteomes" id="UP001050691">
    <property type="component" value="Unassembled WGS sequence"/>
</dbReference>
<dbReference type="InterPro" id="IPR000719">
    <property type="entry name" value="Prot_kinase_dom"/>
</dbReference>
<feature type="domain" description="Protein kinase" evidence="6">
    <location>
        <begin position="26"/>
        <end position="319"/>
    </location>
</feature>
<dbReference type="Pfam" id="PF00069">
    <property type="entry name" value="Pkinase"/>
    <property type="match status" value="1"/>
</dbReference>
<dbReference type="Gene3D" id="1.10.510.10">
    <property type="entry name" value="Transferase(Phosphotransferase) domain 1"/>
    <property type="match status" value="1"/>
</dbReference>